<dbReference type="Pfam" id="PF00561">
    <property type="entry name" value="Abhydrolase_1"/>
    <property type="match status" value="1"/>
</dbReference>
<accession>A0A940X066</accession>
<protein>
    <submittedName>
        <fullName evidence="3">Alpha/beta hydrolase</fullName>
    </submittedName>
</protein>
<reference evidence="3" key="1">
    <citation type="submission" date="2021-03" db="EMBL/GenBank/DDBJ databases">
        <title>Bacillus suaedae sp. nov., isolated from Suaeda aralocaspica.</title>
        <authorList>
            <person name="Lei R.F.R."/>
        </authorList>
    </citation>
    <scope>NUCLEOTIDE SEQUENCE</scope>
    <source>
        <strain evidence="3">YZJH907-2</strain>
    </source>
</reference>
<dbReference type="InterPro" id="IPR000073">
    <property type="entry name" value="AB_hydrolase_1"/>
</dbReference>
<feature type="domain" description="AB hydrolase-1" evidence="2">
    <location>
        <begin position="20"/>
        <end position="255"/>
    </location>
</feature>
<evidence type="ECO:0000259" key="2">
    <source>
        <dbReference type="Pfam" id="PF00561"/>
    </source>
</evidence>
<dbReference type="GO" id="GO:0016787">
    <property type="term" value="F:hydrolase activity"/>
    <property type="evidence" value="ECO:0007669"/>
    <property type="project" value="UniProtKB-KW"/>
</dbReference>
<sequence>MTQRARTQNNVTLKGRGKQPIIFAPGFGFDQEVWAAVAKSFEDDYQVILFDYVGFGQSDITAYDPKKYSTISGYVEDVLAICNELALDNVVFVGHSVGSMIGMLASIQQPDLISKLIMIGPSPFFLNETSGYQGGFEKEELDGLIELMEKNYLECTTTISKAIMNGSDYKQFESEIEAQFRLNDPVITNQFAKVCFYTDYREQLKNVTVPTLIIQSANDLFVPEEVAYYMKETLANCVLSYSSAIGHCSHISHPTETIHLIQNYLNEPFASQLQGTGGMM</sequence>
<dbReference type="SUPFAM" id="SSF53474">
    <property type="entry name" value="alpha/beta-Hydrolases"/>
    <property type="match status" value="1"/>
</dbReference>
<comment type="caution">
    <text evidence="3">The sequence shown here is derived from an EMBL/GenBank/DDBJ whole genome shotgun (WGS) entry which is preliminary data.</text>
</comment>
<dbReference type="AlphaFoldDB" id="A0A940X066"/>
<dbReference type="PRINTS" id="PR00111">
    <property type="entry name" value="ABHYDROLASE"/>
</dbReference>
<evidence type="ECO:0000313" key="4">
    <source>
        <dbReference type="Proteomes" id="UP000678228"/>
    </source>
</evidence>
<dbReference type="Gene3D" id="3.40.50.1820">
    <property type="entry name" value="alpha/beta hydrolase"/>
    <property type="match status" value="1"/>
</dbReference>
<dbReference type="RefSeq" id="WP_210597322.1">
    <property type="nucleotide sequence ID" value="NZ_JAGKSQ010000004.1"/>
</dbReference>
<keyword evidence="4" id="KW-1185">Reference proteome</keyword>
<proteinExistence type="inferred from homology"/>
<dbReference type="Proteomes" id="UP000678228">
    <property type="component" value="Unassembled WGS sequence"/>
</dbReference>
<evidence type="ECO:0000256" key="1">
    <source>
        <dbReference type="ARBA" id="ARBA00008645"/>
    </source>
</evidence>
<organism evidence="3 4">
    <name type="scientific">Halalkalibacter suaedae</name>
    <dbReference type="NCBI Taxonomy" id="2822140"/>
    <lineage>
        <taxon>Bacteria</taxon>
        <taxon>Bacillati</taxon>
        <taxon>Bacillota</taxon>
        <taxon>Bacilli</taxon>
        <taxon>Bacillales</taxon>
        <taxon>Bacillaceae</taxon>
        <taxon>Halalkalibacter</taxon>
    </lineage>
</organism>
<comment type="similarity">
    <text evidence="1">Belongs to the AB hydrolase superfamily.</text>
</comment>
<name>A0A940X066_9BACI</name>
<dbReference type="PANTHER" id="PTHR43039">
    <property type="entry name" value="ESTERASE-RELATED"/>
    <property type="match status" value="1"/>
</dbReference>
<dbReference type="EMBL" id="JAGKSQ010000004">
    <property type="protein sequence ID" value="MBP3951624.1"/>
    <property type="molecule type" value="Genomic_DNA"/>
</dbReference>
<gene>
    <name evidence="3" type="ORF">J7W16_10805</name>
</gene>
<dbReference type="InterPro" id="IPR029058">
    <property type="entry name" value="AB_hydrolase_fold"/>
</dbReference>
<keyword evidence="3" id="KW-0378">Hydrolase</keyword>
<evidence type="ECO:0000313" key="3">
    <source>
        <dbReference type="EMBL" id="MBP3951624.1"/>
    </source>
</evidence>